<comment type="pathway">
    <text evidence="1">Nucleotide-sugar biosynthesis; UDP-N-acetyl-alpha-D-glucosamine biosynthesis; UDP-N-acetyl-alpha-D-glucosamine from N-acetyl-alpha-D-glucosamine 1-phosphate: step 1/1.</text>
</comment>
<evidence type="ECO:0000313" key="9">
    <source>
        <dbReference type="Proteomes" id="UP000014500"/>
    </source>
</evidence>
<dbReference type="PANTHER" id="PTHR11952:SF2">
    <property type="entry name" value="LD24639P"/>
    <property type="match status" value="1"/>
</dbReference>
<reference evidence="9" key="1">
    <citation type="submission" date="2011-05" db="EMBL/GenBank/DDBJ databases">
        <authorList>
            <person name="Richards S.R."/>
            <person name="Qu J."/>
            <person name="Jiang H."/>
            <person name="Jhangiani S.N."/>
            <person name="Agravi P."/>
            <person name="Goodspeed R."/>
            <person name="Gross S."/>
            <person name="Mandapat C."/>
            <person name="Jackson L."/>
            <person name="Mathew T."/>
            <person name="Pu L."/>
            <person name="Thornton R."/>
            <person name="Saada N."/>
            <person name="Wilczek-Boney K.B."/>
            <person name="Lee S."/>
            <person name="Kovar C."/>
            <person name="Wu Y."/>
            <person name="Scherer S.E."/>
            <person name="Worley K.C."/>
            <person name="Muzny D.M."/>
            <person name="Gibbs R."/>
        </authorList>
    </citation>
    <scope>NUCLEOTIDE SEQUENCE</scope>
    <source>
        <strain evidence="9">Brora</strain>
    </source>
</reference>
<sequence>MYSVCLPSRKTLYRLQAERLRKLEELAFKATGKNASIPYIMTSEQTKEPTLEFFSKHDYFGLEKENLIVFEQQMLPCFTFDGKIIMEKLYKLAMAPDGNGGLYRALAEQNILSDMERRGIKYIHVYCVDNILVKMADPVFVGYCVDKGAECGAKVVEKAEFESGLKYHIAKKKIPFLDENGRYVTPEKPNGIKMEKFVFDVFEFTQKFVIWEVLREDEFSPLKNADGAEKDTPSTARHALYSLHQRQILQAGGKFVDDEGVLIPLIPSSATGNGNRANSNGNGETCDTKHDSQKSYLKYEAPFICEISPLVSYAGEGLEELVKGKKFCPPLLLRSKQEEMDSRNMTDANLA</sequence>
<dbReference type="InterPro" id="IPR029044">
    <property type="entry name" value="Nucleotide-diphossugar_trans"/>
</dbReference>
<dbReference type="SUPFAM" id="SSF53448">
    <property type="entry name" value="Nucleotide-diphospho-sugar transferases"/>
    <property type="match status" value="1"/>
</dbReference>
<comment type="similarity">
    <text evidence="2">Belongs to the UDPGP type 1 family.</text>
</comment>
<dbReference type="Pfam" id="PF01704">
    <property type="entry name" value="UDPGP"/>
    <property type="match status" value="1"/>
</dbReference>
<keyword evidence="9" id="KW-1185">Reference proteome</keyword>
<evidence type="ECO:0000313" key="8">
    <source>
        <dbReference type="EnsemblMetazoa" id="SMAR010358-PA"/>
    </source>
</evidence>
<comment type="catalytic activity">
    <reaction evidence="6">
        <text>N-acetyl-alpha-D-glucosamine 1-phosphate + UTP + H(+) = UDP-N-acetyl-alpha-D-glucosamine + diphosphate</text>
        <dbReference type="Rhea" id="RHEA:13509"/>
        <dbReference type="ChEBI" id="CHEBI:15378"/>
        <dbReference type="ChEBI" id="CHEBI:33019"/>
        <dbReference type="ChEBI" id="CHEBI:46398"/>
        <dbReference type="ChEBI" id="CHEBI:57705"/>
        <dbReference type="ChEBI" id="CHEBI:57776"/>
        <dbReference type="EC" id="2.7.7.23"/>
    </reaction>
</comment>
<dbReference type="PhylomeDB" id="T1J9G2"/>
<dbReference type="InterPro" id="IPR002618">
    <property type="entry name" value="UDPGP_fam"/>
</dbReference>
<dbReference type="EMBL" id="JH431974">
    <property type="status" value="NOT_ANNOTATED_CDS"/>
    <property type="molecule type" value="Genomic_DNA"/>
</dbReference>
<keyword evidence="4" id="KW-0808">Transferase</keyword>
<name>T1J9G2_STRMM</name>
<dbReference type="Gene3D" id="2.10.10.100">
    <property type="match status" value="1"/>
</dbReference>
<accession>T1J9G2</accession>
<evidence type="ECO:0000256" key="2">
    <source>
        <dbReference type="ARBA" id="ARBA00010401"/>
    </source>
</evidence>
<feature type="compositionally biased region" description="Low complexity" evidence="7">
    <location>
        <begin position="272"/>
        <end position="283"/>
    </location>
</feature>
<dbReference type="EnsemblMetazoa" id="SMAR010358-RA">
    <property type="protein sequence ID" value="SMAR010358-PA"/>
    <property type="gene ID" value="SMAR010358"/>
</dbReference>
<dbReference type="Proteomes" id="UP000014500">
    <property type="component" value="Unassembled WGS sequence"/>
</dbReference>
<dbReference type="OMA" id="SINAYTT"/>
<evidence type="ECO:0000256" key="5">
    <source>
        <dbReference type="ARBA" id="ARBA00022695"/>
    </source>
</evidence>
<organism evidence="8 9">
    <name type="scientific">Strigamia maritima</name>
    <name type="common">European centipede</name>
    <name type="synonym">Geophilus maritimus</name>
    <dbReference type="NCBI Taxonomy" id="126957"/>
    <lineage>
        <taxon>Eukaryota</taxon>
        <taxon>Metazoa</taxon>
        <taxon>Ecdysozoa</taxon>
        <taxon>Arthropoda</taxon>
        <taxon>Myriapoda</taxon>
        <taxon>Chilopoda</taxon>
        <taxon>Pleurostigmophora</taxon>
        <taxon>Geophilomorpha</taxon>
        <taxon>Linotaeniidae</taxon>
        <taxon>Strigamia</taxon>
    </lineage>
</organism>
<feature type="region of interest" description="Disordered" evidence="7">
    <location>
        <begin position="269"/>
        <end position="290"/>
    </location>
</feature>
<evidence type="ECO:0000256" key="1">
    <source>
        <dbReference type="ARBA" id="ARBA00005208"/>
    </source>
</evidence>
<dbReference type="PANTHER" id="PTHR11952">
    <property type="entry name" value="UDP- GLUCOSE PYROPHOSPHORYLASE"/>
    <property type="match status" value="1"/>
</dbReference>
<protein>
    <recommendedName>
        <fullName evidence="3">UDP-N-acetylglucosamine diphosphorylase</fullName>
        <ecNumber evidence="3">2.7.7.23</ecNumber>
    </recommendedName>
</protein>
<reference evidence="8" key="2">
    <citation type="submission" date="2015-02" db="UniProtKB">
        <authorList>
            <consortium name="EnsemblMetazoa"/>
        </authorList>
    </citation>
    <scope>IDENTIFICATION</scope>
</reference>
<dbReference type="STRING" id="126957.T1J9G2"/>
<evidence type="ECO:0000256" key="6">
    <source>
        <dbReference type="ARBA" id="ARBA00048493"/>
    </source>
</evidence>
<dbReference type="GO" id="GO:0003977">
    <property type="term" value="F:UDP-N-acetylglucosamine diphosphorylase activity"/>
    <property type="evidence" value="ECO:0007669"/>
    <property type="project" value="UniProtKB-EC"/>
</dbReference>
<dbReference type="InterPro" id="IPR039741">
    <property type="entry name" value="UDP-sugar_pyrophosphorylase"/>
</dbReference>
<dbReference type="Gene3D" id="3.90.550.10">
    <property type="entry name" value="Spore Coat Polysaccharide Biosynthesis Protein SpsA, Chain A"/>
    <property type="match status" value="2"/>
</dbReference>
<evidence type="ECO:0000256" key="4">
    <source>
        <dbReference type="ARBA" id="ARBA00022679"/>
    </source>
</evidence>
<evidence type="ECO:0000256" key="7">
    <source>
        <dbReference type="SAM" id="MobiDB-lite"/>
    </source>
</evidence>
<dbReference type="GO" id="GO:0006048">
    <property type="term" value="P:UDP-N-acetylglucosamine biosynthetic process"/>
    <property type="evidence" value="ECO:0007669"/>
    <property type="project" value="TreeGrafter"/>
</dbReference>
<evidence type="ECO:0000256" key="3">
    <source>
        <dbReference type="ARBA" id="ARBA00012457"/>
    </source>
</evidence>
<dbReference type="AlphaFoldDB" id="T1J9G2"/>
<dbReference type="EC" id="2.7.7.23" evidence="3"/>
<keyword evidence="5" id="KW-0548">Nucleotidyltransferase</keyword>
<dbReference type="eggNOG" id="KOG2388">
    <property type="taxonomic scope" value="Eukaryota"/>
</dbReference>
<dbReference type="HOGENOM" id="CLU_025603_2_0_1"/>
<proteinExistence type="inferred from homology"/>